<accession>A0A5B0Q3T1</accession>
<gene>
    <name evidence="1" type="ORF">PGT21_030961</name>
    <name evidence="2" type="ORF">PGTUg99_018028</name>
</gene>
<evidence type="ECO:0000313" key="1">
    <source>
        <dbReference type="EMBL" id="KAA1096886.1"/>
    </source>
</evidence>
<reference evidence="3 4" key="1">
    <citation type="submission" date="2019-05" db="EMBL/GenBank/DDBJ databases">
        <title>Emergence of the Ug99 lineage of the wheat stem rust pathogen through somatic hybridization.</title>
        <authorList>
            <person name="Li F."/>
            <person name="Upadhyaya N.M."/>
            <person name="Sperschneider J."/>
            <person name="Matny O."/>
            <person name="Nguyen-Phuc H."/>
            <person name="Mago R."/>
            <person name="Raley C."/>
            <person name="Miller M.E."/>
            <person name="Silverstein K.A.T."/>
            <person name="Henningsen E."/>
            <person name="Hirsch C.D."/>
            <person name="Visser B."/>
            <person name="Pretorius Z.A."/>
            <person name="Steffenson B.J."/>
            <person name="Schwessinger B."/>
            <person name="Dodds P.N."/>
            <person name="Figueroa M."/>
        </authorList>
    </citation>
    <scope>NUCLEOTIDE SEQUENCE [LARGE SCALE GENOMIC DNA]</scope>
    <source>
        <strain evidence="1">21-0</strain>
        <strain evidence="2 4">Ug99</strain>
    </source>
</reference>
<dbReference type="AlphaFoldDB" id="A0A5B0Q3T1"/>
<dbReference type="EMBL" id="VSWC01000067">
    <property type="protein sequence ID" value="KAA1096886.1"/>
    <property type="molecule type" value="Genomic_DNA"/>
</dbReference>
<evidence type="ECO:0000313" key="3">
    <source>
        <dbReference type="Proteomes" id="UP000324748"/>
    </source>
</evidence>
<proteinExistence type="predicted"/>
<name>A0A5B0Q3T1_PUCGR</name>
<protein>
    <submittedName>
        <fullName evidence="2">Uncharacterized protein</fullName>
    </submittedName>
</protein>
<dbReference type="Proteomes" id="UP000325313">
    <property type="component" value="Unassembled WGS sequence"/>
</dbReference>
<sequence>MKTTNTFLGGLKELRTSEVLTIPQAAEANGKIDGLFNVEGSTIAGFTNIAINDYPQRVDIQNAMTKVNSTDKSYRKALKNTRPVKGTTQKHFNILLKNLQKAYASFENEQNTFLDFLPECDYL</sequence>
<dbReference type="Proteomes" id="UP000324748">
    <property type="component" value="Unassembled WGS sequence"/>
</dbReference>
<evidence type="ECO:0000313" key="4">
    <source>
        <dbReference type="Proteomes" id="UP000325313"/>
    </source>
</evidence>
<evidence type="ECO:0000313" key="2">
    <source>
        <dbReference type="EMBL" id="KAA1107970.1"/>
    </source>
</evidence>
<keyword evidence="3" id="KW-1185">Reference proteome</keyword>
<organism evidence="2 4">
    <name type="scientific">Puccinia graminis f. sp. tritici</name>
    <dbReference type="NCBI Taxonomy" id="56615"/>
    <lineage>
        <taxon>Eukaryota</taxon>
        <taxon>Fungi</taxon>
        <taxon>Dikarya</taxon>
        <taxon>Basidiomycota</taxon>
        <taxon>Pucciniomycotina</taxon>
        <taxon>Pucciniomycetes</taxon>
        <taxon>Pucciniales</taxon>
        <taxon>Pucciniaceae</taxon>
        <taxon>Puccinia</taxon>
    </lineage>
</organism>
<comment type="caution">
    <text evidence="2">The sequence shown here is derived from an EMBL/GenBank/DDBJ whole genome shotgun (WGS) entry which is preliminary data.</text>
</comment>
<dbReference type="EMBL" id="VDEP01000306">
    <property type="protein sequence ID" value="KAA1107970.1"/>
    <property type="molecule type" value="Genomic_DNA"/>
</dbReference>